<sequence length="95" mass="10733">MRLNLDTAGLDQIKIASDTSESFDEEWDSRVRDSRELRGAPGTTWWDVIKKDLAEAKIIEDVVDSSAWRRPTGQRTSRQNGINVTEKKRGIASIS</sequence>
<dbReference type="Proteomes" id="UP000025227">
    <property type="component" value="Unplaced"/>
</dbReference>
<proteinExistence type="predicted"/>
<feature type="region of interest" description="Disordered" evidence="1">
    <location>
        <begin position="69"/>
        <end position="95"/>
    </location>
</feature>
<accession>A0A7I4Z3U9</accession>
<name>A0A7I4Z3U9_HAECO</name>
<evidence type="ECO:0000256" key="1">
    <source>
        <dbReference type="SAM" id="MobiDB-lite"/>
    </source>
</evidence>
<reference evidence="3" key="1">
    <citation type="submission" date="2020-12" db="UniProtKB">
        <authorList>
            <consortium name="WormBaseParasite"/>
        </authorList>
    </citation>
    <scope>IDENTIFICATION</scope>
    <source>
        <strain evidence="3">MHco3</strain>
    </source>
</reference>
<keyword evidence="2" id="KW-1185">Reference proteome</keyword>
<organism evidence="2 3">
    <name type="scientific">Haemonchus contortus</name>
    <name type="common">Barber pole worm</name>
    <dbReference type="NCBI Taxonomy" id="6289"/>
    <lineage>
        <taxon>Eukaryota</taxon>
        <taxon>Metazoa</taxon>
        <taxon>Ecdysozoa</taxon>
        <taxon>Nematoda</taxon>
        <taxon>Chromadorea</taxon>
        <taxon>Rhabditida</taxon>
        <taxon>Rhabditina</taxon>
        <taxon>Rhabditomorpha</taxon>
        <taxon>Strongyloidea</taxon>
        <taxon>Trichostrongylidae</taxon>
        <taxon>Haemonchus</taxon>
    </lineage>
</organism>
<dbReference type="AlphaFoldDB" id="A0A7I4Z3U9"/>
<evidence type="ECO:0000313" key="3">
    <source>
        <dbReference type="WBParaSite" id="HCON_00185550-00001"/>
    </source>
</evidence>
<dbReference type="WBParaSite" id="HCON_00185550-00001">
    <property type="protein sequence ID" value="HCON_00185550-00001"/>
    <property type="gene ID" value="HCON_00185550"/>
</dbReference>
<protein>
    <submittedName>
        <fullName evidence="3">Reverse transcriptase</fullName>
    </submittedName>
</protein>
<feature type="compositionally biased region" description="Polar residues" evidence="1">
    <location>
        <begin position="73"/>
        <end position="83"/>
    </location>
</feature>
<evidence type="ECO:0000313" key="2">
    <source>
        <dbReference type="Proteomes" id="UP000025227"/>
    </source>
</evidence>